<keyword evidence="3" id="KW-1134">Transmembrane beta strand</keyword>
<comment type="subcellular location">
    <subcellularLocation>
        <location evidence="1">Cell outer membrane</location>
        <topology evidence="1">Multi-pass membrane protein</topology>
    </subcellularLocation>
</comment>
<evidence type="ECO:0000313" key="9">
    <source>
        <dbReference type="EMBL" id="RAW02716.1"/>
    </source>
</evidence>
<evidence type="ECO:0000256" key="1">
    <source>
        <dbReference type="ARBA" id="ARBA00004571"/>
    </source>
</evidence>
<evidence type="ECO:0000256" key="4">
    <source>
        <dbReference type="ARBA" id="ARBA00022692"/>
    </source>
</evidence>
<dbReference type="SUPFAM" id="SSF49464">
    <property type="entry name" value="Carboxypeptidase regulatory domain-like"/>
    <property type="match status" value="1"/>
</dbReference>
<comment type="caution">
    <text evidence="9">The sequence shown here is derived from an EMBL/GenBank/DDBJ whole genome shotgun (WGS) entry which is preliminary data.</text>
</comment>
<dbReference type="InterPro" id="IPR036942">
    <property type="entry name" value="Beta-barrel_TonB_sf"/>
</dbReference>
<keyword evidence="10" id="KW-1185">Reference proteome</keyword>
<proteinExistence type="predicted"/>
<feature type="chain" id="PRO_5016933086" description="TonB-dependent transporter Oar-like beta-barrel domain-containing protein" evidence="7">
    <location>
        <begin position="21"/>
        <end position="1089"/>
    </location>
</feature>
<keyword evidence="2" id="KW-0813">Transport</keyword>
<evidence type="ECO:0000256" key="7">
    <source>
        <dbReference type="SAM" id="SignalP"/>
    </source>
</evidence>
<keyword evidence="5" id="KW-0472">Membrane</keyword>
<protein>
    <recommendedName>
        <fullName evidence="8">TonB-dependent transporter Oar-like beta-barrel domain-containing protein</fullName>
    </recommendedName>
</protein>
<dbReference type="InterPro" id="IPR008969">
    <property type="entry name" value="CarboxyPept-like_regulatory"/>
</dbReference>
<reference evidence="9 10" key="1">
    <citation type="submission" date="2018-06" db="EMBL/GenBank/DDBJ databases">
        <title>Chryseolinea flavus sp. nov., a member of the phylum Bacteroidetes isolated from soil.</title>
        <authorList>
            <person name="Li Y."/>
            <person name="Wang J."/>
        </authorList>
    </citation>
    <scope>NUCLEOTIDE SEQUENCE [LARGE SCALE GENOMIC DNA]</scope>
    <source>
        <strain evidence="9 10">SDU1-6</strain>
    </source>
</reference>
<evidence type="ECO:0000256" key="6">
    <source>
        <dbReference type="ARBA" id="ARBA00023237"/>
    </source>
</evidence>
<dbReference type="Pfam" id="PF25183">
    <property type="entry name" value="OMP_b-brl_4"/>
    <property type="match status" value="1"/>
</dbReference>
<keyword evidence="7" id="KW-0732">Signal</keyword>
<dbReference type="GO" id="GO:0044718">
    <property type="term" value="P:siderophore transmembrane transport"/>
    <property type="evidence" value="ECO:0007669"/>
    <property type="project" value="TreeGrafter"/>
</dbReference>
<gene>
    <name evidence="9" type="ORF">DQQ10_01000</name>
</gene>
<sequence length="1089" mass="121112">MKRILLLIFFVITASSAAWAQGITTSAINGVVKDQNGGALPGASVVAVHKPTGTQYGVVTNEVGKFYFPNVRVGGPYSVKVTFVGYTDYEEPEFTLALGENRNLSITVSEASNTLTEIVVTANPNDVINSGRTGAATNISSATIERNPSISRSLSDFTRLTPQAASGLGNGGTSIAGKNSRYNNVTIDGAVNNDAFGLNSSGQPGSNAGTEIVSLDAIKEVSIVVSPYDVTQGSFSGGGINAVTRSGTNEFEGSVYHFFRNEKTSGKTLGETRQRQNEFFNRQTGARIGGPIIKNKLFFFGSFEQQKAETPFAVNLVKQAELTELQKNGLPANVSLISEEEAERVRKHLIDNYSYDPGTYGKFTPASENNKIFARLDWNISDKHQLTLRHNYVKAEQDDLARSQVVLEFSGHGFVIDYENNSTILELNSRFSPTTSNRFIAGWTTVDDNRDVSSQNKNGLFPHLDINLGSNRIIRAGGQRSSQGNLKSQDILQITDNFTWFKNKHTITIGTHNEYYKIFNSFVNRYNGHYEYATLNDFENDLLGSTTSTGRFRLSYSLDYFNDRFKAVTLRFLQTGFYAQDEFDAGKGLRLTAGLRVDIPVFIDKPNANQGLMDEYGLDTRDVPSGQLLWSPRFGFNYDVNESGKHQIRGGVGIFTGRIPFVWVANQYTNSGATLATLDIRANRNNGAMPLYADGNRILEYYWADQLGVDVNDPAVRTKIESELKNIPTSEVNLMDRNFRLPQVFRANVAYDVKLPLGITATLEAIYSKTINEINYENVNLTYPTEKVVGDGRPRHTAALANSKFQNLLLINNTNKGYQYSLTGSLQKSWDKGLFASIAYNYGQSRDVNSGTNTTALSGWEFNPTPGYSNDQFLSYSVWDLRHRVVGNISYRKEFLGFMAATVSVFYNGQSGEPFSYTINGDLNGDGAFGNDLVYIPRHKNEILLAPMSASDLRTPDEIWSQLNAFIANDDYLNSHRGQIAARNAARTPWESKFDLRFMMEFFAKFGKYKHTLQLTADIENVGNLIDQDYGRDYFVLNNSYNLLALQGYEGPGNTGRPVYSFDNSKTEAYQVSNVGSIWRMQFGLRYIF</sequence>
<dbReference type="Proteomes" id="UP000251889">
    <property type="component" value="Unassembled WGS sequence"/>
</dbReference>
<dbReference type="SUPFAM" id="SSF56935">
    <property type="entry name" value="Porins"/>
    <property type="match status" value="1"/>
</dbReference>
<dbReference type="Gene3D" id="2.60.40.1120">
    <property type="entry name" value="Carboxypeptidase-like, regulatory domain"/>
    <property type="match status" value="1"/>
</dbReference>
<dbReference type="GO" id="GO:0015344">
    <property type="term" value="F:siderophore uptake transmembrane transporter activity"/>
    <property type="evidence" value="ECO:0007669"/>
    <property type="project" value="TreeGrafter"/>
</dbReference>
<evidence type="ECO:0000256" key="3">
    <source>
        <dbReference type="ARBA" id="ARBA00022452"/>
    </source>
</evidence>
<name>A0A364Y6I8_9BACT</name>
<dbReference type="AlphaFoldDB" id="A0A364Y6I8"/>
<dbReference type="GO" id="GO:0009279">
    <property type="term" value="C:cell outer membrane"/>
    <property type="evidence" value="ECO:0007669"/>
    <property type="project" value="UniProtKB-SubCell"/>
</dbReference>
<dbReference type="Pfam" id="PF13620">
    <property type="entry name" value="CarboxypepD_reg"/>
    <property type="match status" value="1"/>
</dbReference>
<dbReference type="PANTHER" id="PTHR30069:SF46">
    <property type="entry name" value="OAR PROTEIN"/>
    <property type="match status" value="1"/>
</dbReference>
<evidence type="ECO:0000256" key="2">
    <source>
        <dbReference type="ARBA" id="ARBA00022448"/>
    </source>
</evidence>
<feature type="domain" description="TonB-dependent transporter Oar-like beta-barrel" evidence="8">
    <location>
        <begin position="243"/>
        <end position="1024"/>
    </location>
</feature>
<dbReference type="Gene3D" id="2.40.170.20">
    <property type="entry name" value="TonB-dependent receptor, beta-barrel domain"/>
    <property type="match status" value="1"/>
</dbReference>
<dbReference type="RefSeq" id="WP_112744932.1">
    <property type="nucleotide sequence ID" value="NZ_QMFY01000001.1"/>
</dbReference>
<keyword evidence="4" id="KW-0812">Transmembrane</keyword>
<organism evidence="9 10">
    <name type="scientific">Pseudochryseolinea flava</name>
    <dbReference type="NCBI Taxonomy" id="2059302"/>
    <lineage>
        <taxon>Bacteria</taxon>
        <taxon>Pseudomonadati</taxon>
        <taxon>Bacteroidota</taxon>
        <taxon>Cytophagia</taxon>
        <taxon>Cytophagales</taxon>
        <taxon>Fulvivirgaceae</taxon>
        <taxon>Pseudochryseolinea</taxon>
    </lineage>
</organism>
<accession>A0A364Y6I8</accession>
<keyword evidence="6" id="KW-0998">Cell outer membrane</keyword>
<evidence type="ECO:0000259" key="8">
    <source>
        <dbReference type="Pfam" id="PF25183"/>
    </source>
</evidence>
<evidence type="ECO:0000256" key="5">
    <source>
        <dbReference type="ARBA" id="ARBA00023136"/>
    </source>
</evidence>
<evidence type="ECO:0000313" key="10">
    <source>
        <dbReference type="Proteomes" id="UP000251889"/>
    </source>
</evidence>
<dbReference type="OrthoDB" id="9768147at2"/>
<dbReference type="PANTHER" id="PTHR30069">
    <property type="entry name" value="TONB-DEPENDENT OUTER MEMBRANE RECEPTOR"/>
    <property type="match status" value="1"/>
</dbReference>
<feature type="signal peptide" evidence="7">
    <location>
        <begin position="1"/>
        <end position="20"/>
    </location>
</feature>
<dbReference type="EMBL" id="QMFY01000001">
    <property type="protein sequence ID" value="RAW02716.1"/>
    <property type="molecule type" value="Genomic_DNA"/>
</dbReference>
<dbReference type="InterPro" id="IPR039426">
    <property type="entry name" value="TonB-dep_rcpt-like"/>
</dbReference>
<dbReference type="InterPro" id="IPR057601">
    <property type="entry name" value="Oar-like_b-barrel"/>
</dbReference>